<keyword evidence="2" id="KW-0238">DNA-binding</keyword>
<organism evidence="5 6">
    <name type="scientific">Pseudoduganella aquatica</name>
    <dbReference type="NCBI Taxonomy" id="2660641"/>
    <lineage>
        <taxon>Bacteria</taxon>
        <taxon>Pseudomonadati</taxon>
        <taxon>Pseudomonadota</taxon>
        <taxon>Betaproteobacteria</taxon>
        <taxon>Burkholderiales</taxon>
        <taxon>Oxalobacteraceae</taxon>
        <taxon>Telluria group</taxon>
        <taxon>Pseudoduganella</taxon>
    </lineage>
</organism>
<evidence type="ECO:0000256" key="1">
    <source>
        <dbReference type="ARBA" id="ARBA00023015"/>
    </source>
</evidence>
<dbReference type="Pfam" id="PF00196">
    <property type="entry name" value="GerE"/>
    <property type="match status" value="1"/>
</dbReference>
<dbReference type="Pfam" id="PF25873">
    <property type="entry name" value="WHD_MalT"/>
    <property type="match status" value="1"/>
</dbReference>
<dbReference type="EMBL" id="WWCU01000029">
    <property type="protein sequence ID" value="MYN09907.1"/>
    <property type="molecule type" value="Genomic_DNA"/>
</dbReference>
<keyword evidence="1" id="KW-0805">Transcription regulation</keyword>
<keyword evidence="6" id="KW-1185">Reference proteome</keyword>
<dbReference type="InterPro" id="IPR016032">
    <property type="entry name" value="Sig_transdc_resp-reg_C-effctor"/>
</dbReference>
<dbReference type="GO" id="GO:0003677">
    <property type="term" value="F:DNA binding"/>
    <property type="evidence" value="ECO:0007669"/>
    <property type="project" value="UniProtKB-KW"/>
</dbReference>
<dbReference type="RefSeq" id="WP_161074206.1">
    <property type="nucleotide sequence ID" value="NZ_WWCU01000029.1"/>
</dbReference>
<protein>
    <submittedName>
        <fullName evidence="5">LuxR family transcriptional regulator</fullName>
    </submittedName>
</protein>
<name>A0A7X4HG48_9BURK</name>
<accession>A0A7X4HG48</accession>
<dbReference type="PANTHER" id="PTHR44688">
    <property type="entry name" value="DNA-BINDING TRANSCRIPTIONAL ACTIVATOR DEVR_DOSR"/>
    <property type="match status" value="1"/>
</dbReference>
<evidence type="ECO:0000313" key="5">
    <source>
        <dbReference type="EMBL" id="MYN09907.1"/>
    </source>
</evidence>
<dbReference type="InterPro" id="IPR027417">
    <property type="entry name" value="P-loop_NTPase"/>
</dbReference>
<dbReference type="SUPFAM" id="SSF48452">
    <property type="entry name" value="TPR-like"/>
    <property type="match status" value="1"/>
</dbReference>
<comment type="caution">
    <text evidence="5">The sequence shown here is derived from an EMBL/GenBank/DDBJ whole genome shotgun (WGS) entry which is preliminary data.</text>
</comment>
<dbReference type="CDD" id="cd06170">
    <property type="entry name" value="LuxR_C_like"/>
    <property type="match status" value="1"/>
</dbReference>
<sequence>MPTPAPSSTPLIATKTLPPKHRRGLISRARLGELAGDIESHLLTVVKAPGGFGKTTLGQAWAGTLAERGHLVAWLSLDDDDDEPQRFLHYTSHALQRAHPDLGAACVAMFAQSMLADPQQALAMLIEEVVSCGEEVFLFLDDYHCLTLPEIHALVSFLLRYAPSNLHLVLLSRASAPLALDTLRVRHALLEIDAAQLRFTPDETQEFLNASPAAQLSPEDSRRIHSQTEGWAAALRLMSLSLQSQGRSSHAPQAPSTAGLARSIDGYLCELLTQLPPELAGFMLRTALPERLSPALAAALVGDDAARSQLAQLEQRQLLTALDDEGQWYAYHQLIREHLGQRLQQQGGTLAAELHARAAAWYHAQGLWSPAVRHALDGGATAQAYAWIEECAMPLVKAGDILTLVGCERQLAAHMVQPPLRLRIALAWARILACACPDAIKLLDDIEADADTEQLRQDSRAARAAAYALLDRPLEARAIAEDCLRQPVPDRWVHNSLYNILRFCALRTGRWTDFYATPDLPYPDGEGRRNILSAIYRLVLLGVGDCVRGELPLAEQRYTAAISLGYSAENPDSAVTALPSGMLAHVCYEQNRLDEAEALLANRLEVLCTLGFAESVKHIFLTAARMAQRQGRHDRALALLEQAENIGISRHWDRLVAAVQLERLRLHLSQGRLAEAQAYLQRLRQLAASTPHTPTNPLGEVRQYAAFGDAYCALQQFRYKDAQQVLEPLLAELLALDSNLLAIRAGLALAIALQGQRQHVQALRACRDAMELAAHAGIIGSVLDQGPELGALLAALRAKLEPGTPLLAFTLRVLDAWQALYGGMASPNAGGGAAGKGADARLSLGPRECGILELIAEGNSNKEVARLLGIGPETVKTHLKNIFVKLNVDRRIQAVAQAEALGLLKRRR</sequence>
<dbReference type="PROSITE" id="PS50043">
    <property type="entry name" value="HTH_LUXR_2"/>
    <property type="match status" value="1"/>
</dbReference>
<dbReference type="PRINTS" id="PR00038">
    <property type="entry name" value="HTHLUXR"/>
</dbReference>
<evidence type="ECO:0000259" key="4">
    <source>
        <dbReference type="PROSITE" id="PS50043"/>
    </source>
</evidence>
<dbReference type="InterPro" id="IPR041617">
    <property type="entry name" value="TPR_MalT"/>
</dbReference>
<dbReference type="InterPro" id="IPR059106">
    <property type="entry name" value="WHD_MalT"/>
</dbReference>
<evidence type="ECO:0000256" key="2">
    <source>
        <dbReference type="ARBA" id="ARBA00023125"/>
    </source>
</evidence>
<gene>
    <name evidence="5" type="ORF">GTP77_21545</name>
</gene>
<dbReference type="AlphaFoldDB" id="A0A7X4HG48"/>
<dbReference type="InterPro" id="IPR036388">
    <property type="entry name" value="WH-like_DNA-bd_sf"/>
</dbReference>
<evidence type="ECO:0000313" key="6">
    <source>
        <dbReference type="Proteomes" id="UP000450676"/>
    </source>
</evidence>
<dbReference type="Gene3D" id="1.10.10.10">
    <property type="entry name" value="Winged helix-like DNA-binding domain superfamily/Winged helix DNA-binding domain"/>
    <property type="match status" value="1"/>
</dbReference>
<keyword evidence="3" id="KW-0804">Transcription</keyword>
<dbReference type="Gene3D" id="1.25.40.10">
    <property type="entry name" value="Tetratricopeptide repeat domain"/>
    <property type="match status" value="1"/>
</dbReference>
<feature type="domain" description="HTH luxR-type" evidence="4">
    <location>
        <begin position="837"/>
        <end position="902"/>
    </location>
</feature>
<dbReference type="SUPFAM" id="SSF46894">
    <property type="entry name" value="C-terminal effector domain of the bipartite response regulators"/>
    <property type="match status" value="1"/>
</dbReference>
<dbReference type="Pfam" id="PF17874">
    <property type="entry name" value="TPR_MalT"/>
    <property type="match status" value="1"/>
</dbReference>
<dbReference type="InterPro" id="IPR011990">
    <property type="entry name" value="TPR-like_helical_dom_sf"/>
</dbReference>
<dbReference type="SMART" id="SM00421">
    <property type="entry name" value="HTH_LUXR"/>
    <property type="match status" value="1"/>
</dbReference>
<dbReference type="GO" id="GO:0006355">
    <property type="term" value="P:regulation of DNA-templated transcription"/>
    <property type="evidence" value="ECO:0007669"/>
    <property type="project" value="InterPro"/>
</dbReference>
<dbReference type="PANTHER" id="PTHR44688:SF16">
    <property type="entry name" value="DNA-BINDING TRANSCRIPTIONAL ACTIVATOR DEVR_DOSR"/>
    <property type="match status" value="1"/>
</dbReference>
<dbReference type="PROSITE" id="PS00622">
    <property type="entry name" value="HTH_LUXR_1"/>
    <property type="match status" value="1"/>
</dbReference>
<dbReference type="SUPFAM" id="SSF52540">
    <property type="entry name" value="P-loop containing nucleoside triphosphate hydrolases"/>
    <property type="match status" value="1"/>
</dbReference>
<evidence type="ECO:0000256" key="3">
    <source>
        <dbReference type="ARBA" id="ARBA00023163"/>
    </source>
</evidence>
<proteinExistence type="predicted"/>
<dbReference type="InterPro" id="IPR000792">
    <property type="entry name" value="Tscrpt_reg_LuxR_C"/>
</dbReference>
<dbReference type="Proteomes" id="UP000450676">
    <property type="component" value="Unassembled WGS sequence"/>
</dbReference>
<reference evidence="5 6" key="1">
    <citation type="submission" date="2019-12" db="EMBL/GenBank/DDBJ databases">
        <title>Novel species isolated from a subtropical stream in China.</title>
        <authorList>
            <person name="Lu H."/>
        </authorList>
    </citation>
    <scope>NUCLEOTIDE SEQUENCE [LARGE SCALE GENOMIC DNA]</scope>
    <source>
        <strain evidence="5 6">FT127W</strain>
    </source>
</reference>